<evidence type="ECO:0000259" key="2">
    <source>
        <dbReference type="Pfam" id="PF03107"/>
    </source>
</evidence>
<reference evidence="4 5" key="1">
    <citation type="submission" date="2019-12" db="EMBL/GenBank/DDBJ databases">
        <authorList>
            <person name="Jiao W.-B."/>
            <person name="Schneeberger K."/>
        </authorList>
    </citation>
    <scope>NUCLEOTIDE SEQUENCE [LARGE SCALE GENOMIC DNA]</scope>
    <source>
        <strain evidence="5">cv. C24</strain>
    </source>
</reference>
<evidence type="ECO:0000259" key="3">
    <source>
        <dbReference type="Pfam" id="PF22926"/>
    </source>
</evidence>
<organism evidence="4 5">
    <name type="scientific">Arabidopsis thaliana</name>
    <name type="common">Mouse-ear cress</name>
    <dbReference type="NCBI Taxonomy" id="3702"/>
    <lineage>
        <taxon>Eukaryota</taxon>
        <taxon>Viridiplantae</taxon>
        <taxon>Streptophyta</taxon>
        <taxon>Embryophyta</taxon>
        <taxon>Tracheophyta</taxon>
        <taxon>Spermatophyta</taxon>
        <taxon>Magnoliopsida</taxon>
        <taxon>eudicotyledons</taxon>
        <taxon>Gunneridae</taxon>
        <taxon>Pentapetalae</taxon>
        <taxon>rosids</taxon>
        <taxon>malvids</taxon>
        <taxon>Brassicales</taxon>
        <taxon>Brassicaceae</taxon>
        <taxon>Camelineae</taxon>
        <taxon>Arabidopsis</taxon>
    </lineage>
</organism>
<dbReference type="InterPro" id="IPR053192">
    <property type="entry name" value="Vacuole_Formation_Reg"/>
</dbReference>
<evidence type="ECO:0008006" key="6">
    <source>
        <dbReference type="Google" id="ProtNLM"/>
    </source>
</evidence>
<dbReference type="Pfam" id="PF22926">
    <property type="entry name" value="C1-like_CT"/>
    <property type="match status" value="1"/>
</dbReference>
<protein>
    <recommendedName>
        <fullName evidence="6">Cysteine/Histidine-rich C1 domain family protein</fullName>
    </recommendedName>
</protein>
<feature type="domain" description="DC1-like C-terminal" evidence="3">
    <location>
        <begin position="870"/>
        <end position="908"/>
    </location>
</feature>
<feature type="domain" description="DC1" evidence="2">
    <location>
        <begin position="531"/>
        <end position="579"/>
    </location>
</feature>
<dbReference type="ExpressionAtlas" id="A0A5S9Y9G4">
    <property type="expression patterns" value="baseline and differential"/>
</dbReference>
<accession>A0A5S9Y9G4</accession>
<dbReference type="SUPFAM" id="SSF57889">
    <property type="entry name" value="Cysteine-rich domain"/>
    <property type="match status" value="4"/>
</dbReference>
<evidence type="ECO:0000256" key="1">
    <source>
        <dbReference type="ARBA" id="ARBA00022737"/>
    </source>
</evidence>
<dbReference type="EMBL" id="CACSHJ010000096">
    <property type="protein sequence ID" value="CAA0406012.1"/>
    <property type="molecule type" value="Genomic_DNA"/>
</dbReference>
<dbReference type="InterPro" id="IPR004146">
    <property type="entry name" value="DC1"/>
</dbReference>
<feature type="domain" description="DC1" evidence="2">
    <location>
        <begin position="798"/>
        <end position="848"/>
    </location>
</feature>
<dbReference type="AlphaFoldDB" id="A0A5S9Y9G4"/>
<feature type="domain" description="DC1" evidence="2">
    <location>
        <begin position="674"/>
        <end position="731"/>
    </location>
</feature>
<name>A0A5S9Y9G4_ARATH</name>
<keyword evidence="1" id="KW-0677">Repeat</keyword>
<feature type="domain" description="DC1" evidence="2">
    <location>
        <begin position="615"/>
        <end position="665"/>
    </location>
</feature>
<evidence type="ECO:0000313" key="5">
    <source>
        <dbReference type="Proteomes" id="UP000434276"/>
    </source>
</evidence>
<dbReference type="InterPro" id="IPR054483">
    <property type="entry name" value="DC1-like_CT"/>
</dbReference>
<feature type="domain" description="DC1" evidence="2">
    <location>
        <begin position="415"/>
        <end position="465"/>
    </location>
</feature>
<dbReference type="Proteomes" id="UP000434276">
    <property type="component" value="Unassembled WGS sequence"/>
</dbReference>
<evidence type="ECO:0000313" key="4">
    <source>
        <dbReference type="EMBL" id="CAA0406012.1"/>
    </source>
</evidence>
<feature type="domain" description="DC1" evidence="2">
    <location>
        <begin position="740"/>
        <end position="789"/>
    </location>
</feature>
<sequence length="947" mass="108891">MDPEAKLILLIVAFNGFKSDMNSDPEKVMSLITQIIPLVKSMMTETETETETELMSLISETIDCFTDMDLESQPNPLRMLISHIQKIWDRNVNLRIPLDETHFVNSPDWEERVPESILMPLIMDTWSMKPQPELISLIQKIISLVDKSPELKLKSFITQLIFLDDNLSERLDSNYPLKFLSISRYIISLANSVDWNLQPKPKSELISLTNQSISVFNSMDLDSQPEPLRKLISLASVRFPSPNSRDSDWKQNRDILDLFKEKRFEFELGLFTGKYLSEFLDKKILLLVAETLSLEPEPKLISLIHRIFSLVMSMNSKSKNFISLCPQVQVILKEGKFHVIEKGLWSRNQKWDDLASDVSTEARVFSWRHNKWDCLPFNWEKFILPREEGTHFVCRGCYGENHEDNSKAPVEIKHPLHPKHSLQLASFNDDKTRQCYCCHEVLRDDTASMFYFCSPCDFGLKFTCAKKSPVLSIDQPKWHEHTLALFPSQDSQTCSLCALKHSNLLFYICPPCDFIVHQSCFSLPHVIRISRHRHCISFTHSFPKGDWICGVCRRKINNDYGGYHCIKNGCLYAVHSKCATQTNVWDGIEREGEFEEEVEELEPFVTISDGIIQYFSHAHHHLTLDESTDKDYDENKLCQACIMPIYFGNSYSCLQCDFIIHEECANLSRRLHHPIHPHLLTLVTDRPVAPVGGWNTPDPDHCSACPSLCIAGFFYKCSERNCDFRLHVQCATISEPLLHPSHTHPLFLTSKPDEQRNCGVCKKASGKYTKETFNCIEEECEFALCFKCATLPQKVRYKHDKHILPLSYGKKTSSMTYWCEACEGKINPEDGFYKCDEYCCVNLHITCMLGKDLYLKPRSTWSLYGGALVILPNNLWMSRPICSSCHNRCPQRIILLSPISLYCSVYCIPTPDNLGFELLDWEAGKLPQIISAACFVSPRSLLLRLSS</sequence>
<proteinExistence type="predicted"/>
<dbReference type="OrthoDB" id="1250449at2759"/>
<dbReference type="InterPro" id="IPR046349">
    <property type="entry name" value="C1-like_sf"/>
</dbReference>
<gene>
    <name evidence="4" type="ORF">C24_LOCUS23780</name>
</gene>
<dbReference type="PANTHER" id="PTHR32410">
    <property type="entry name" value="CYSTEINE/HISTIDINE-RICH C1 DOMAIN FAMILY PROTEIN"/>
    <property type="match status" value="1"/>
</dbReference>
<dbReference type="Pfam" id="PF03107">
    <property type="entry name" value="C1_2"/>
    <property type="match status" value="7"/>
</dbReference>
<dbReference type="PANTHER" id="PTHR32410:SF153">
    <property type="entry name" value="CHP-RICH ZINC FINGER PROTEIN-LIKE-RELATED"/>
    <property type="match status" value="1"/>
</dbReference>
<feature type="domain" description="DC1" evidence="2">
    <location>
        <begin position="477"/>
        <end position="520"/>
    </location>
</feature>